<keyword evidence="4" id="KW-1133">Transmembrane helix</keyword>
<feature type="non-terminal residue" evidence="6">
    <location>
        <position position="1"/>
    </location>
</feature>
<evidence type="ECO:0000313" key="6">
    <source>
        <dbReference type="EMBL" id="KAK8734413.1"/>
    </source>
</evidence>
<accession>A0AAW0WQ92</accession>
<evidence type="ECO:0000256" key="2">
    <source>
        <dbReference type="ARBA" id="ARBA00022723"/>
    </source>
</evidence>
<dbReference type="GO" id="GO:0005886">
    <property type="term" value="C:plasma membrane"/>
    <property type="evidence" value="ECO:0007669"/>
    <property type="project" value="TreeGrafter"/>
</dbReference>
<reference evidence="6 7" key="1">
    <citation type="journal article" date="2024" name="BMC Genomics">
        <title>Genome assembly of redclaw crayfish (Cherax quadricarinatus) provides insights into its immune adaptation and hypoxia tolerance.</title>
        <authorList>
            <person name="Liu Z."/>
            <person name="Zheng J."/>
            <person name="Li H."/>
            <person name="Fang K."/>
            <person name="Wang S."/>
            <person name="He J."/>
            <person name="Zhou D."/>
            <person name="Weng S."/>
            <person name="Chi M."/>
            <person name="Gu Z."/>
            <person name="He J."/>
            <person name="Li F."/>
            <person name="Wang M."/>
        </authorList>
    </citation>
    <scope>NUCLEOTIDE SEQUENCE [LARGE SCALE GENOMIC DNA]</scope>
    <source>
        <strain evidence="6">ZL_2023a</strain>
    </source>
</reference>
<dbReference type="GO" id="GO:0045332">
    <property type="term" value="P:phospholipid translocation"/>
    <property type="evidence" value="ECO:0007669"/>
    <property type="project" value="TreeGrafter"/>
</dbReference>
<organism evidence="6 7">
    <name type="scientific">Cherax quadricarinatus</name>
    <name type="common">Australian red claw crayfish</name>
    <dbReference type="NCBI Taxonomy" id="27406"/>
    <lineage>
        <taxon>Eukaryota</taxon>
        <taxon>Metazoa</taxon>
        <taxon>Ecdysozoa</taxon>
        <taxon>Arthropoda</taxon>
        <taxon>Crustacea</taxon>
        <taxon>Multicrustacea</taxon>
        <taxon>Malacostraca</taxon>
        <taxon>Eumalacostraca</taxon>
        <taxon>Eucarida</taxon>
        <taxon>Decapoda</taxon>
        <taxon>Pleocyemata</taxon>
        <taxon>Astacidea</taxon>
        <taxon>Parastacoidea</taxon>
        <taxon>Parastacidae</taxon>
        <taxon>Cherax</taxon>
    </lineage>
</organism>
<protein>
    <recommendedName>
        <fullName evidence="5">P-type ATPase C-terminal domain-containing protein</fullName>
    </recommendedName>
</protein>
<dbReference type="Proteomes" id="UP001445076">
    <property type="component" value="Unassembled WGS sequence"/>
</dbReference>
<dbReference type="GO" id="GO:0140326">
    <property type="term" value="F:ATPase-coupled intramembrane lipid transporter activity"/>
    <property type="evidence" value="ECO:0007669"/>
    <property type="project" value="TreeGrafter"/>
</dbReference>
<keyword evidence="3" id="KW-0460">Magnesium</keyword>
<dbReference type="InterPro" id="IPR032630">
    <property type="entry name" value="P_typ_ATPase_c"/>
</dbReference>
<dbReference type="GO" id="GO:0005802">
    <property type="term" value="C:trans-Golgi network"/>
    <property type="evidence" value="ECO:0007669"/>
    <property type="project" value="TreeGrafter"/>
</dbReference>
<name>A0AAW0WQ92_CHEQU</name>
<keyword evidence="7" id="KW-1185">Reference proteome</keyword>
<comment type="subcellular location">
    <subcellularLocation>
        <location evidence="1">Membrane</location>
        <topology evidence="1">Multi-pass membrane protein</topology>
    </subcellularLocation>
</comment>
<dbReference type="SUPFAM" id="SSF81665">
    <property type="entry name" value="Calcium ATPase, transmembrane domain M"/>
    <property type="match status" value="1"/>
</dbReference>
<gene>
    <name evidence="6" type="ORF">OTU49_006178</name>
</gene>
<feature type="domain" description="P-type ATPase C-terminal" evidence="5">
    <location>
        <begin position="16"/>
        <end position="149"/>
    </location>
</feature>
<dbReference type="InterPro" id="IPR023298">
    <property type="entry name" value="ATPase_P-typ_TM_dom_sf"/>
</dbReference>
<evidence type="ECO:0000256" key="1">
    <source>
        <dbReference type="ARBA" id="ARBA00004141"/>
    </source>
</evidence>
<dbReference type="GO" id="GO:0046872">
    <property type="term" value="F:metal ion binding"/>
    <property type="evidence" value="ECO:0007669"/>
    <property type="project" value="UniProtKB-KW"/>
</dbReference>
<evidence type="ECO:0000259" key="5">
    <source>
        <dbReference type="Pfam" id="PF16212"/>
    </source>
</evidence>
<keyword evidence="2" id="KW-0479">Metal-binding</keyword>
<dbReference type="PANTHER" id="PTHR24092">
    <property type="entry name" value="PROBABLE PHOSPHOLIPID-TRANSPORTING ATPASE"/>
    <property type="match status" value="1"/>
</dbReference>
<feature type="transmembrane region" description="Helical" evidence="4">
    <location>
        <begin position="129"/>
        <end position="149"/>
    </location>
</feature>
<feature type="transmembrane region" description="Helical" evidence="4">
    <location>
        <begin position="51"/>
        <end position="73"/>
    </location>
</feature>
<feature type="transmembrane region" description="Helical" evidence="4">
    <location>
        <begin position="79"/>
        <end position="100"/>
    </location>
</feature>
<proteinExistence type="predicted"/>
<keyword evidence="4" id="KW-0812">Transmembrane</keyword>
<comment type="caution">
    <text evidence="6">The sequence shown here is derived from an EMBL/GenBank/DDBJ whole genome shotgun (WGS) entry which is preliminary data.</text>
</comment>
<dbReference type="PANTHER" id="PTHR24092:SF190">
    <property type="entry name" value="PHOSPHOLIPID-TRANSPORTING ATPASE"/>
    <property type="match status" value="1"/>
</dbReference>
<evidence type="ECO:0000313" key="7">
    <source>
        <dbReference type="Proteomes" id="UP001445076"/>
    </source>
</evidence>
<sequence>AHIGVGISGQEGLQAVLASDYSVAQFRYLERLLLVHGRWSYYRMCKFLRYFFYKNFAFTLCHFWFAFFVAFSAQTVYDPFFISTYNLFYTSLPVLCLGIMDQDVDDYFSRRFPKLYTPGHHNTFFNKRVFLWSALHGAVTSSLILFIPFDTV</sequence>
<keyword evidence="4" id="KW-0472">Membrane</keyword>
<dbReference type="AlphaFoldDB" id="A0AAW0WQ92"/>
<evidence type="ECO:0000256" key="3">
    <source>
        <dbReference type="ARBA" id="ARBA00022842"/>
    </source>
</evidence>
<evidence type="ECO:0000256" key="4">
    <source>
        <dbReference type="SAM" id="Phobius"/>
    </source>
</evidence>
<dbReference type="Pfam" id="PF16212">
    <property type="entry name" value="PhoLip_ATPase_C"/>
    <property type="match status" value="1"/>
</dbReference>
<dbReference type="EMBL" id="JARKIK010000051">
    <property type="protein sequence ID" value="KAK8734413.1"/>
    <property type="molecule type" value="Genomic_DNA"/>
</dbReference>
<dbReference type="GO" id="GO:0007030">
    <property type="term" value="P:Golgi organization"/>
    <property type="evidence" value="ECO:0007669"/>
    <property type="project" value="TreeGrafter"/>
</dbReference>